<organism evidence="4 5">
    <name type="scientific">Tsukamurella tyrosinosolvens</name>
    <dbReference type="NCBI Taxonomy" id="57704"/>
    <lineage>
        <taxon>Bacteria</taxon>
        <taxon>Bacillati</taxon>
        <taxon>Actinomycetota</taxon>
        <taxon>Actinomycetes</taxon>
        <taxon>Mycobacteriales</taxon>
        <taxon>Tsukamurellaceae</taxon>
        <taxon>Tsukamurella</taxon>
    </lineage>
</organism>
<gene>
    <name evidence="4" type="ORF">SAMN04489793_2007</name>
</gene>
<dbReference type="RefSeq" id="WP_068742268.1">
    <property type="nucleotide sequence ID" value="NZ_CBDRGN010000001.1"/>
</dbReference>
<dbReference type="SUPFAM" id="SSF55961">
    <property type="entry name" value="Bet v1-like"/>
    <property type="match status" value="1"/>
</dbReference>
<accession>A0A1H4RJN4</accession>
<proteinExistence type="inferred from homology"/>
<dbReference type="EMBL" id="FNSA01000003">
    <property type="protein sequence ID" value="SEC32028.1"/>
    <property type="molecule type" value="Genomic_DNA"/>
</dbReference>
<reference evidence="5" key="1">
    <citation type="submission" date="2016-10" db="EMBL/GenBank/DDBJ databases">
        <authorList>
            <person name="Varghese N."/>
            <person name="Submissions S."/>
        </authorList>
    </citation>
    <scope>NUCLEOTIDE SEQUENCE [LARGE SCALE GENOMIC DNA]</scope>
    <source>
        <strain evidence="5">DSM 44234</strain>
    </source>
</reference>
<keyword evidence="5" id="KW-1185">Reference proteome</keyword>
<protein>
    <submittedName>
        <fullName evidence="4">Activator of Hsp90 ATPase homolog 1-like protein</fullName>
    </submittedName>
</protein>
<dbReference type="AlphaFoldDB" id="A0A1H4RJN4"/>
<feature type="region of interest" description="Disordered" evidence="2">
    <location>
        <begin position="154"/>
        <end position="179"/>
    </location>
</feature>
<dbReference type="InterPro" id="IPR023393">
    <property type="entry name" value="START-like_dom_sf"/>
</dbReference>
<dbReference type="Proteomes" id="UP000182241">
    <property type="component" value="Unassembled WGS sequence"/>
</dbReference>
<dbReference type="InterPro" id="IPR013538">
    <property type="entry name" value="ASHA1/2-like_C"/>
</dbReference>
<dbReference type="OrthoDB" id="287565at2"/>
<evidence type="ECO:0000256" key="1">
    <source>
        <dbReference type="ARBA" id="ARBA00006817"/>
    </source>
</evidence>
<dbReference type="STRING" id="57704.SAMN04489793_2007"/>
<evidence type="ECO:0000313" key="4">
    <source>
        <dbReference type="EMBL" id="SEC32028.1"/>
    </source>
</evidence>
<sequence>MSTKQDTQYLTAEVHIDHAPQHVLAAVLDVRRWWTENLIGHSAAVGDEFVFTDDAAYPGETSRSKEGIRFCRFRVTEVSPTRVAWHAVDCEMTFIEDRHEWRDTDVVIDITPAGTGTDLRLTHVGLTAASQCFDACSRGWSFYVRTSIPQLVTTGTGQPIPRYADPDGAGRTAPSETRA</sequence>
<evidence type="ECO:0000259" key="3">
    <source>
        <dbReference type="Pfam" id="PF08327"/>
    </source>
</evidence>
<dbReference type="Gene3D" id="3.30.530.20">
    <property type="match status" value="1"/>
</dbReference>
<comment type="similarity">
    <text evidence="1">Belongs to the AHA1 family.</text>
</comment>
<dbReference type="Pfam" id="PF08327">
    <property type="entry name" value="AHSA1"/>
    <property type="match status" value="1"/>
</dbReference>
<feature type="domain" description="Activator of Hsp90 ATPase homologue 1/2-like C-terminal" evidence="3">
    <location>
        <begin position="30"/>
        <end position="150"/>
    </location>
</feature>
<evidence type="ECO:0000256" key="2">
    <source>
        <dbReference type="SAM" id="MobiDB-lite"/>
    </source>
</evidence>
<name>A0A1H4RJN4_TSUTY</name>
<evidence type="ECO:0000313" key="5">
    <source>
        <dbReference type="Proteomes" id="UP000182241"/>
    </source>
</evidence>
<dbReference type="CDD" id="cd07814">
    <property type="entry name" value="SRPBCC_CalC_Aha1-like"/>
    <property type="match status" value="1"/>
</dbReference>